<dbReference type="GO" id="GO:0006338">
    <property type="term" value="P:chromatin remodeling"/>
    <property type="evidence" value="ECO:0007669"/>
    <property type="project" value="UniProtKB-ARBA"/>
</dbReference>
<evidence type="ECO:0000256" key="1">
    <source>
        <dbReference type="ARBA" id="ARBA00011353"/>
    </source>
</evidence>
<dbReference type="VEuPathDB" id="FungiDB:FOIG_12677"/>
<evidence type="ECO:0000313" key="4">
    <source>
        <dbReference type="Proteomes" id="UP000285084"/>
    </source>
</evidence>
<accession>A0A420N3D3</accession>
<organism evidence="3 4">
    <name type="scientific">Fusarium oxysporum</name>
    <name type="common">Fusarium vascular wilt</name>
    <dbReference type="NCBI Taxonomy" id="5507"/>
    <lineage>
        <taxon>Eukaryota</taxon>
        <taxon>Fungi</taxon>
        <taxon>Dikarya</taxon>
        <taxon>Ascomycota</taxon>
        <taxon>Pezizomycotina</taxon>
        <taxon>Sordariomycetes</taxon>
        <taxon>Hypocreomycetidae</taxon>
        <taxon>Hypocreales</taxon>
        <taxon>Nectriaceae</taxon>
        <taxon>Fusarium</taxon>
        <taxon>Fusarium oxysporum species complex</taxon>
    </lineage>
</organism>
<dbReference type="InterPro" id="IPR000953">
    <property type="entry name" value="Chromo/chromo_shadow_dom"/>
</dbReference>
<comment type="subunit">
    <text evidence="1">Component of the NuA4 histone acetyltransferase complex.</text>
</comment>
<dbReference type="CDD" id="cd00024">
    <property type="entry name" value="CD_CSD"/>
    <property type="match status" value="1"/>
</dbReference>
<evidence type="ECO:0000259" key="2">
    <source>
        <dbReference type="PROSITE" id="PS50013"/>
    </source>
</evidence>
<feature type="domain" description="Chromo" evidence="2">
    <location>
        <begin position="29"/>
        <end position="79"/>
    </location>
</feature>
<evidence type="ECO:0000313" key="3">
    <source>
        <dbReference type="EMBL" id="RKK74765.1"/>
    </source>
</evidence>
<dbReference type="AlphaFoldDB" id="A0A420N3D3"/>
<dbReference type="Gene3D" id="2.40.50.40">
    <property type="match status" value="1"/>
</dbReference>
<proteinExistence type="predicted"/>
<sequence length="128" mass="15377">MVHDADEQLVLDYWKSRGGRTKVTGLQRFHVFYIIAERFRHKKREYEVQWVGYCREETNWEPAAKMKRICPKAIEEWQQSLMSLTFIVCALHLDLCVTTLFDVFNDIVDKMPLYLACFDETTAFRPWY</sequence>
<gene>
    <name evidence="3" type="ORF">BFJ69_g8201</name>
</gene>
<dbReference type="EMBL" id="MRCX01000068">
    <property type="protein sequence ID" value="RKK74765.1"/>
    <property type="molecule type" value="Genomic_DNA"/>
</dbReference>
<dbReference type="InterPro" id="IPR016197">
    <property type="entry name" value="Chromo-like_dom_sf"/>
</dbReference>
<dbReference type="SUPFAM" id="SSF54160">
    <property type="entry name" value="Chromo domain-like"/>
    <property type="match status" value="1"/>
</dbReference>
<dbReference type="PROSITE" id="PS50013">
    <property type="entry name" value="CHROMO_2"/>
    <property type="match status" value="1"/>
</dbReference>
<dbReference type="InterPro" id="IPR023780">
    <property type="entry name" value="Chromo_domain"/>
</dbReference>
<comment type="caution">
    <text evidence="3">The sequence shown here is derived from an EMBL/GenBank/DDBJ whole genome shotgun (WGS) entry which is preliminary data.</text>
</comment>
<reference evidence="3 4" key="1">
    <citation type="journal article" date="2018" name="Sci. Rep.">
        <title>Characterisation of pathogen-specific regions and novel effector candidates in Fusarium oxysporum f. sp. cepae.</title>
        <authorList>
            <person name="Armitage A.D."/>
            <person name="Taylor A."/>
            <person name="Sobczyk M.K."/>
            <person name="Baxter L."/>
            <person name="Greenfield B.P."/>
            <person name="Bates H.J."/>
            <person name="Wilson F."/>
            <person name="Jackson A.C."/>
            <person name="Ott S."/>
            <person name="Harrison R.J."/>
            <person name="Clarkson J.P."/>
        </authorList>
    </citation>
    <scope>NUCLEOTIDE SEQUENCE [LARGE SCALE GENOMIC DNA]</scope>
    <source>
        <strain evidence="3 4">Fo_A13</strain>
    </source>
</reference>
<dbReference type="Pfam" id="PF00385">
    <property type="entry name" value="Chromo"/>
    <property type="match status" value="1"/>
</dbReference>
<name>A0A420N3D3_FUSOX</name>
<protein>
    <recommendedName>
        <fullName evidence="2">Chromo domain-containing protein</fullName>
    </recommendedName>
</protein>
<dbReference type="Proteomes" id="UP000285084">
    <property type="component" value="Unassembled WGS sequence"/>
</dbReference>